<dbReference type="InterPro" id="IPR002831">
    <property type="entry name" value="Tscrpt_reg_TrmB_N"/>
</dbReference>
<evidence type="ECO:0000313" key="2">
    <source>
        <dbReference type="EMBL" id="SFR94114.1"/>
    </source>
</evidence>
<evidence type="ECO:0000313" key="3">
    <source>
        <dbReference type="Proteomes" id="UP000199062"/>
    </source>
</evidence>
<dbReference type="AlphaFoldDB" id="A0A1I6KSG3"/>
<evidence type="ECO:0000259" key="1">
    <source>
        <dbReference type="Pfam" id="PF01978"/>
    </source>
</evidence>
<dbReference type="Gene3D" id="1.10.10.10">
    <property type="entry name" value="Winged helix-like DNA-binding domain superfamily/Winged helix DNA-binding domain"/>
    <property type="match status" value="1"/>
</dbReference>
<dbReference type="Proteomes" id="UP000199062">
    <property type="component" value="Unassembled WGS sequence"/>
</dbReference>
<sequence length="255" mass="27112">MTREGRKLQSTAVRNLHALGLSEYAARTLVALVRIDGGSAREVSDSSSVPRTRVYDAVEELADRGFVRVRETHPKEFTPVSPKRIRRAFYREYVYRQVVAELGLRAIGAPGEDSSDGGLVVATGTEAVARRFRSSIAGANDRLTYVSVGDAPSAGVLDAVDAANDRGVAVRIVVVGDAGPVDVDTAVPDATVLSVRDTATPPNDRSRFLVADDTVALLGTWVDGTTEVGLFSEGTGSDVVALLQQVVDTWLADAE</sequence>
<dbReference type="Pfam" id="PF01978">
    <property type="entry name" value="TrmB"/>
    <property type="match status" value="1"/>
</dbReference>
<dbReference type="PANTHER" id="PTHR34293">
    <property type="entry name" value="HTH-TYPE TRANSCRIPTIONAL REGULATOR TRMBL2"/>
    <property type="match status" value="1"/>
</dbReference>
<dbReference type="STRING" id="767519.SAMN05216559_1450"/>
<dbReference type="EMBL" id="FOZK01000001">
    <property type="protein sequence ID" value="SFR94114.1"/>
    <property type="molecule type" value="Genomic_DNA"/>
</dbReference>
<reference evidence="2 3" key="1">
    <citation type="submission" date="2016-10" db="EMBL/GenBank/DDBJ databases">
        <authorList>
            <person name="de Groot N.N."/>
        </authorList>
    </citation>
    <scope>NUCLEOTIDE SEQUENCE [LARGE SCALE GENOMIC DNA]</scope>
    <source>
        <strain evidence="2 3">CGMCC 1.10457</strain>
    </source>
</reference>
<dbReference type="InterPro" id="IPR036390">
    <property type="entry name" value="WH_DNA-bd_sf"/>
</dbReference>
<name>A0A1I6KSG3_9EURY</name>
<dbReference type="SUPFAM" id="SSF46785">
    <property type="entry name" value="Winged helix' DNA-binding domain"/>
    <property type="match status" value="1"/>
</dbReference>
<organism evidence="2 3">
    <name type="scientific">Halomicrobium zhouii</name>
    <dbReference type="NCBI Taxonomy" id="767519"/>
    <lineage>
        <taxon>Archaea</taxon>
        <taxon>Methanobacteriati</taxon>
        <taxon>Methanobacteriota</taxon>
        <taxon>Stenosarchaea group</taxon>
        <taxon>Halobacteria</taxon>
        <taxon>Halobacteriales</taxon>
        <taxon>Haloarculaceae</taxon>
        <taxon>Halomicrobium</taxon>
    </lineage>
</organism>
<keyword evidence="3" id="KW-1185">Reference proteome</keyword>
<dbReference type="InterPro" id="IPR051797">
    <property type="entry name" value="TrmB-like"/>
</dbReference>
<dbReference type="OrthoDB" id="30795at2157"/>
<dbReference type="InterPro" id="IPR036388">
    <property type="entry name" value="WH-like_DNA-bd_sf"/>
</dbReference>
<dbReference type="RefSeq" id="WP_143117650.1">
    <property type="nucleotide sequence ID" value="NZ_FOZK01000001.1"/>
</dbReference>
<proteinExistence type="predicted"/>
<accession>A0A1I6KSG3</accession>
<feature type="domain" description="Transcription regulator TrmB N-terminal" evidence="1">
    <location>
        <begin position="16"/>
        <end position="83"/>
    </location>
</feature>
<dbReference type="PANTHER" id="PTHR34293:SF1">
    <property type="entry name" value="HTH-TYPE TRANSCRIPTIONAL REGULATOR TRMBL2"/>
    <property type="match status" value="1"/>
</dbReference>
<protein>
    <submittedName>
        <fullName evidence="2">Sugar-specific transcriptional regulator TrmB</fullName>
    </submittedName>
</protein>
<gene>
    <name evidence="2" type="ORF">SAMN05216559_1450</name>
</gene>